<name>A0A158R2X2_NIPBR</name>
<dbReference type="WBParaSite" id="NBR_0001708601-mRNA-1">
    <property type="protein sequence ID" value="NBR_0001708601-mRNA-1"/>
    <property type="gene ID" value="NBR_0001708601"/>
</dbReference>
<evidence type="ECO:0000256" key="3">
    <source>
        <dbReference type="ARBA" id="ARBA00022692"/>
    </source>
</evidence>
<dbReference type="EMBL" id="UYSL01022553">
    <property type="protein sequence ID" value="VDL80700.1"/>
    <property type="molecule type" value="Genomic_DNA"/>
</dbReference>
<dbReference type="GO" id="GO:0016020">
    <property type="term" value="C:membrane"/>
    <property type="evidence" value="ECO:0007669"/>
    <property type="project" value="UniProtKB-SubCell"/>
</dbReference>
<protein>
    <submittedName>
        <fullName evidence="9">G protein-coupled receptor</fullName>
    </submittedName>
</protein>
<gene>
    <name evidence="7" type="ORF">NBR_LOCUS17087</name>
</gene>
<comment type="subcellular location">
    <subcellularLocation>
        <location evidence="1">Membrane</location>
        <topology evidence="1">Multi-pass membrane protein</topology>
    </subcellularLocation>
</comment>
<keyword evidence="5 6" id="KW-0472">Membrane</keyword>
<dbReference type="OMA" id="IEYSIRS"/>
<dbReference type="Proteomes" id="UP000271162">
    <property type="component" value="Unassembled WGS sequence"/>
</dbReference>
<sequence>MNILFGFGLELYLVSLAAITLERVLATIYVTSYEYLRSYIGAIGVVGAFTEPQISVLSPPSEVYGQINGLLLFNVGCSLLNTTVMIALLLINKRQEKNMVGDLSCRFQTEENIDTTKIIAKISVMQLLSYTSQSLGSLLLRLFEQNFEYEVSRSKAVRTTVKLALYGMPVFTLLTSIVIEYSIRSTATIRRNRLRSAVSLKNETQKYAQFLDNQWNKK</sequence>
<evidence type="ECO:0000313" key="8">
    <source>
        <dbReference type="Proteomes" id="UP000271162"/>
    </source>
</evidence>
<evidence type="ECO:0000256" key="2">
    <source>
        <dbReference type="ARBA" id="ARBA00006860"/>
    </source>
</evidence>
<keyword evidence="8" id="KW-1185">Reference proteome</keyword>
<dbReference type="AlphaFoldDB" id="A0A158R2X2"/>
<feature type="transmembrane region" description="Helical" evidence="6">
    <location>
        <begin position="163"/>
        <end position="183"/>
    </location>
</feature>
<feature type="transmembrane region" description="Helical" evidence="6">
    <location>
        <begin position="70"/>
        <end position="91"/>
    </location>
</feature>
<evidence type="ECO:0000256" key="5">
    <source>
        <dbReference type="ARBA" id="ARBA00023136"/>
    </source>
</evidence>
<keyword evidence="3 6" id="KW-0812">Transmembrane</keyword>
<evidence type="ECO:0000256" key="4">
    <source>
        <dbReference type="ARBA" id="ARBA00022989"/>
    </source>
</evidence>
<evidence type="ECO:0000256" key="1">
    <source>
        <dbReference type="ARBA" id="ARBA00004141"/>
    </source>
</evidence>
<reference evidence="9" key="1">
    <citation type="submission" date="2016-04" db="UniProtKB">
        <authorList>
            <consortium name="WormBaseParasite"/>
        </authorList>
    </citation>
    <scope>IDENTIFICATION</scope>
</reference>
<dbReference type="GO" id="GO:0004930">
    <property type="term" value="F:G protein-coupled receptor activity"/>
    <property type="evidence" value="ECO:0007669"/>
    <property type="project" value="InterPro"/>
</dbReference>
<reference evidence="7 8" key="2">
    <citation type="submission" date="2018-11" db="EMBL/GenBank/DDBJ databases">
        <authorList>
            <consortium name="Pathogen Informatics"/>
        </authorList>
    </citation>
    <scope>NUCLEOTIDE SEQUENCE [LARGE SCALE GENOMIC DNA]</scope>
</reference>
<evidence type="ECO:0000313" key="9">
    <source>
        <dbReference type="WBParaSite" id="NBR_0001708601-mRNA-1"/>
    </source>
</evidence>
<evidence type="ECO:0000256" key="6">
    <source>
        <dbReference type="SAM" id="Phobius"/>
    </source>
</evidence>
<dbReference type="InterPro" id="IPR000344">
    <property type="entry name" value="7TM_GPCR_serpentine_rcpt_Sra"/>
</dbReference>
<keyword evidence="4 6" id="KW-1133">Transmembrane helix</keyword>
<accession>A0A158R2X2</accession>
<dbReference type="PANTHER" id="PTHR31216">
    <property type="entry name" value="SERPENTINE RECEPTOR CLASS BETA-1-RELATED-RELATED"/>
    <property type="match status" value="1"/>
</dbReference>
<dbReference type="GO" id="GO:0007606">
    <property type="term" value="P:sensory perception of chemical stimulus"/>
    <property type="evidence" value="ECO:0007669"/>
    <property type="project" value="InterPro"/>
</dbReference>
<dbReference type="PANTHER" id="PTHR31216:SF11">
    <property type="entry name" value="SERPENTINE RECEPTOR CLASS BETA-16-RELATED"/>
    <property type="match status" value="1"/>
</dbReference>
<dbReference type="Pfam" id="PF02117">
    <property type="entry name" value="7TM_GPCR_Sra"/>
    <property type="match status" value="1"/>
</dbReference>
<evidence type="ECO:0000313" key="7">
    <source>
        <dbReference type="EMBL" id="VDL80700.1"/>
    </source>
</evidence>
<organism evidence="9">
    <name type="scientific">Nippostrongylus brasiliensis</name>
    <name type="common">Rat hookworm</name>
    <dbReference type="NCBI Taxonomy" id="27835"/>
    <lineage>
        <taxon>Eukaryota</taxon>
        <taxon>Metazoa</taxon>
        <taxon>Ecdysozoa</taxon>
        <taxon>Nematoda</taxon>
        <taxon>Chromadorea</taxon>
        <taxon>Rhabditida</taxon>
        <taxon>Rhabditina</taxon>
        <taxon>Rhabditomorpha</taxon>
        <taxon>Strongyloidea</taxon>
        <taxon>Heligmosomidae</taxon>
        <taxon>Nippostrongylus</taxon>
    </lineage>
</organism>
<comment type="similarity">
    <text evidence="2">Belongs to the nematode receptor-like protein srb family.</text>
</comment>
<dbReference type="InterPro" id="IPR002184">
    <property type="entry name" value="7TM_GPCR_serpentine_rcpt_Srb"/>
</dbReference>
<proteinExistence type="inferred from homology"/>